<dbReference type="InterPro" id="IPR058661">
    <property type="entry name" value="FimL_2nd"/>
</dbReference>
<name>A0A9X3ED67_9GAMM</name>
<dbReference type="AlphaFoldDB" id="A0A9X3ED67"/>
<gene>
    <name evidence="2" type="ORF">OUO13_09560</name>
</gene>
<sequence length="547" mass="60799">MAELMIRSEESQFASSLNLVKAEVANALDQAANHLSVYCETGSQESLKAFMAEVQQVRGTFKLLDFRAGERVCEEFAETGRMARGEPLSVGTLTTFTQSILFLKRFVDMLGAGVPLPPGLLVPTINMIRRERNDAALPDAYFFLVNLRPSVQSPRPEQGAVRFPYRRVRQMFQLGLIGLMRNQGRRGPIMVMMRAIQRYEKASRGGASWLFWHVVLAALDAISQPEFELTPSRMALLSQVDRLARRIQETDGKAFAEKQADWLLKEFVYLVALADPVSDRVCEVQNEFQLSANVREKDLASFRAQLHGPDYAALESLTTALREELQVIKDQIDVIERVELSEEDFVELLASLGRIGDTLVITNLLDQAERAHGLARRLKARGAASLRDEVSSIADEIIQLEQGLLAVSQQGLDRDASVDPVSLKEARISVLQESMTALAMIKRAIGSYLESEGDKMHVNNVGKSLMDVAGAMLFLDKKPVYDILIALEKFITTQVLTAQSPVPDHKMEAFADAITAVEYFIDSLNGQATGADDAIRLAEESLTHLQR</sequence>
<dbReference type="EMBL" id="JAPNOA010000026">
    <property type="protein sequence ID" value="MCY0965433.1"/>
    <property type="molecule type" value="Genomic_DNA"/>
</dbReference>
<dbReference type="Pfam" id="PF26379">
    <property type="entry name" value="FimL_2nd"/>
    <property type="match status" value="1"/>
</dbReference>
<proteinExistence type="predicted"/>
<evidence type="ECO:0000313" key="3">
    <source>
        <dbReference type="Proteomes" id="UP001150830"/>
    </source>
</evidence>
<dbReference type="RefSeq" id="WP_283173644.1">
    <property type="nucleotide sequence ID" value="NZ_JAPNOA010000026.1"/>
</dbReference>
<dbReference type="Proteomes" id="UP001150830">
    <property type="component" value="Unassembled WGS sequence"/>
</dbReference>
<evidence type="ECO:0000259" key="1">
    <source>
        <dbReference type="Pfam" id="PF26379"/>
    </source>
</evidence>
<evidence type="ECO:0000313" key="2">
    <source>
        <dbReference type="EMBL" id="MCY0965433.1"/>
    </source>
</evidence>
<comment type="caution">
    <text evidence="2">The sequence shown here is derived from an EMBL/GenBank/DDBJ whole genome shotgun (WGS) entry which is preliminary data.</text>
</comment>
<reference evidence="2" key="1">
    <citation type="submission" date="2022-11" db="EMBL/GenBank/DDBJ databases">
        <title>Parathalassolutuus dongxingensis gen. nov., sp. nov., a novel member of family Oceanospirillaceae isolated from a coastal shrimp pond in Guangxi, China.</title>
        <authorList>
            <person name="Chen H."/>
        </authorList>
    </citation>
    <scope>NUCLEOTIDE SEQUENCE</scope>
    <source>
        <strain evidence="2">G-43</strain>
    </source>
</reference>
<protein>
    <recommendedName>
        <fullName evidence="1">Scaffold protein FimL second domain-containing protein</fullName>
    </recommendedName>
</protein>
<organism evidence="2 3">
    <name type="scientific">Parathalassolituus penaei</name>
    <dbReference type="NCBI Taxonomy" id="2997323"/>
    <lineage>
        <taxon>Bacteria</taxon>
        <taxon>Pseudomonadati</taxon>
        <taxon>Pseudomonadota</taxon>
        <taxon>Gammaproteobacteria</taxon>
        <taxon>Oceanospirillales</taxon>
        <taxon>Oceanospirillaceae</taxon>
        <taxon>Parathalassolituus</taxon>
    </lineage>
</organism>
<keyword evidence="3" id="KW-1185">Reference proteome</keyword>
<feature type="domain" description="Scaffold protein FimL second" evidence="1">
    <location>
        <begin position="164"/>
        <end position="293"/>
    </location>
</feature>
<accession>A0A9X3ED67</accession>